<name>A0ABW9UZG0_9SPHN</name>
<organism evidence="1 2">
    <name type="scientific">Pelagerythrobacter marinus</name>
    <dbReference type="NCBI Taxonomy" id="538382"/>
    <lineage>
        <taxon>Bacteria</taxon>
        <taxon>Pseudomonadati</taxon>
        <taxon>Pseudomonadota</taxon>
        <taxon>Alphaproteobacteria</taxon>
        <taxon>Sphingomonadales</taxon>
        <taxon>Erythrobacteraceae</taxon>
        <taxon>Pelagerythrobacter</taxon>
    </lineage>
</organism>
<protein>
    <recommendedName>
        <fullName evidence="3">Autotransporter domain-containing protein</fullName>
    </recommendedName>
</protein>
<proteinExistence type="predicted"/>
<dbReference type="RefSeq" id="WP_160733858.1">
    <property type="nucleotide sequence ID" value="NZ_WTYO01000004.1"/>
</dbReference>
<gene>
    <name evidence="1" type="ORF">GRI72_10400</name>
</gene>
<comment type="caution">
    <text evidence="1">The sequence shown here is derived from an EMBL/GenBank/DDBJ whole genome shotgun (WGS) entry which is preliminary data.</text>
</comment>
<accession>A0ABW9UZG0</accession>
<evidence type="ECO:0000313" key="1">
    <source>
        <dbReference type="EMBL" id="MXO69237.1"/>
    </source>
</evidence>
<evidence type="ECO:0008006" key="3">
    <source>
        <dbReference type="Google" id="ProtNLM"/>
    </source>
</evidence>
<dbReference type="EMBL" id="WTYO01000004">
    <property type="protein sequence ID" value="MXO69237.1"/>
    <property type="molecule type" value="Genomic_DNA"/>
</dbReference>
<sequence>MIAPGGQRRGQPLVVLAVLLACWVGGRAVTWQSPFAVPVAALGSLGQAAAGVAAAGSLPLAAGGGASEGARAALSPAPAAWHRAILPKARSRPGIGARPAQGGGAEGAAPGAPGMPGSVMASHQLLWLAAMGSLPVPDDVAGMFGQNAAARPPWAGLERAEAGGPWVQEVGPDRPDRWSFDSWLLLRPGAGGAQGTGAAPGSTYGGSQAGAVVRYRLDPGAPRGPAVYLRASRALAAGREGELAAGLAARPLPAVPLAIQPELRLARHADGRTEVRPAVVAVTALPPADLPAGLRGEAYAQAGYVGGTFAAPFVDGQARIDRELARFDLGTVSAGAAAWGGAQEGAARLDLGPSARFDLAVGPVPARLAVDYRLRVAGDSAPGSGVAITLSAGF</sequence>
<keyword evidence="2" id="KW-1185">Reference proteome</keyword>
<evidence type="ECO:0000313" key="2">
    <source>
        <dbReference type="Proteomes" id="UP000444401"/>
    </source>
</evidence>
<reference evidence="1 2" key="1">
    <citation type="submission" date="2019-12" db="EMBL/GenBank/DDBJ databases">
        <title>Genomic-based taxomic classification of the family Erythrobacteraceae.</title>
        <authorList>
            <person name="Xu L."/>
        </authorList>
    </citation>
    <scope>NUCLEOTIDE SEQUENCE [LARGE SCALE GENOMIC DNA]</scope>
    <source>
        <strain evidence="1 2">H32</strain>
    </source>
</reference>
<dbReference type="Proteomes" id="UP000444401">
    <property type="component" value="Unassembled WGS sequence"/>
</dbReference>